<accession>A0A4U7AZ53</accession>
<feature type="compositionally biased region" description="Polar residues" evidence="1">
    <location>
        <begin position="376"/>
        <end position="385"/>
    </location>
</feature>
<evidence type="ECO:0000313" key="3">
    <source>
        <dbReference type="Proteomes" id="UP000308133"/>
    </source>
</evidence>
<evidence type="ECO:0000256" key="1">
    <source>
        <dbReference type="SAM" id="MobiDB-lite"/>
    </source>
</evidence>
<protein>
    <submittedName>
        <fullName evidence="2">Uncharacterized protein</fullName>
    </submittedName>
</protein>
<reference evidence="2 3" key="1">
    <citation type="submission" date="2018-02" db="EMBL/GenBank/DDBJ databases">
        <title>Draft genome sequences of Elsinoe sp., causing black scab on jojoba.</title>
        <authorList>
            <person name="Stodart B."/>
            <person name="Jeffress S."/>
            <person name="Ash G."/>
            <person name="Arun Chinnappa K."/>
        </authorList>
    </citation>
    <scope>NUCLEOTIDE SEQUENCE [LARGE SCALE GENOMIC DNA]</scope>
    <source>
        <strain evidence="2 3">Hillstone_2</strain>
    </source>
</reference>
<feature type="compositionally biased region" description="Polar residues" evidence="1">
    <location>
        <begin position="243"/>
        <end position="269"/>
    </location>
</feature>
<feature type="compositionally biased region" description="Acidic residues" evidence="1">
    <location>
        <begin position="346"/>
        <end position="369"/>
    </location>
</feature>
<feature type="compositionally biased region" description="Polar residues" evidence="1">
    <location>
        <begin position="206"/>
        <end position="224"/>
    </location>
</feature>
<feature type="compositionally biased region" description="Basic and acidic residues" evidence="1">
    <location>
        <begin position="225"/>
        <end position="241"/>
    </location>
</feature>
<proteinExistence type="predicted"/>
<sequence>MAETPPAARPIVATVVGDNLSWTVNEDEKVKKEKDSWARGVVIGSFTFGDGEGNQGTRVQFKVGEWIPVKYKDNGIDKAEFAQILEIRKCGPASDGKNVSRICVSWGYPLATVPYAKREEFTDVIDDLGLQGSDIVASNNLQVISAEDVDNKSFDMKKSDRGDLVLATDCEDEDEKVSLCGSVWINKGSDGGLDLMHGIIVKRDSTAPTQKSQTASTRSTGQKRNSSDKTRATSSNTERHSAAKTNVGKTTNSNAKVDQTTVTKKSAPTGQKKGIARASKKDKTAASGSTRGGDTHVDDFAANKTDSDADNGLSLNKPGKKANPSSSFAPIKNPVARTRKGMSPELGDDNEGEDKDEDEAGEEMQEEYESPAKPTSKAQSKSKVTAKSKGSNKAGKGGRRS</sequence>
<dbReference type="AlphaFoldDB" id="A0A4U7AZ53"/>
<feature type="region of interest" description="Disordered" evidence="1">
    <location>
        <begin position="204"/>
        <end position="401"/>
    </location>
</feature>
<gene>
    <name evidence="2" type="ORF">C1H76_6624</name>
</gene>
<dbReference type="EMBL" id="PTQR01000082">
    <property type="protein sequence ID" value="TKX21084.1"/>
    <property type="molecule type" value="Genomic_DNA"/>
</dbReference>
<organism evidence="2 3">
    <name type="scientific">Elsinoe australis</name>
    <dbReference type="NCBI Taxonomy" id="40998"/>
    <lineage>
        <taxon>Eukaryota</taxon>
        <taxon>Fungi</taxon>
        <taxon>Dikarya</taxon>
        <taxon>Ascomycota</taxon>
        <taxon>Pezizomycotina</taxon>
        <taxon>Dothideomycetes</taxon>
        <taxon>Dothideomycetidae</taxon>
        <taxon>Myriangiales</taxon>
        <taxon>Elsinoaceae</taxon>
        <taxon>Elsinoe</taxon>
    </lineage>
</organism>
<feature type="compositionally biased region" description="Basic and acidic residues" evidence="1">
    <location>
        <begin position="293"/>
        <end position="307"/>
    </location>
</feature>
<name>A0A4U7AZ53_9PEZI</name>
<evidence type="ECO:0000313" key="2">
    <source>
        <dbReference type="EMBL" id="TKX21084.1"/>
    </source>
</evidence>
<comment type="caution">
    <text evidence="2">The sequence shown here is derived from an EMBL/GenBank/DDBJ whole genome shotgun (WGS) entry which is preliminary data.</text>
</comment>
<dbReference type="Proteomes" id="UP000308133">
    <property type="component" value="Unassembled WGS sequence"/>
</dbReference>